<dbReference type="EMBL" id="JACHJH010000011">
    <property type="protein sequence ID" value="MBB4895939.1"/>
    <property type="molecule type" value="Genomic_DNA"/>
</dbReference>
<dbReference type="Pfam" id="PF01345">
    <property type="entry name" value="DUF11"/>
    <property type="match status" value="1"/>
</dbReference>
<proteinExistence type="predicted"/>
<sequence>MTTSIFPYKQSFAGSTVPADWKLYGSARMTGQGWLSLTPAQEHQAGTALLNLAFPSSDGISVQFDLAAYGGSGADGLSFFLIDGKYETGAGGPGGALGYACYHKGSSQERKPGVTKGYIGVGIDQYGSFSNPSEAGDTGPGRKPNNAVLRGSGDQYDGYRYLKGAGLPSLSLTRETPTRVLLSVVDRQVTVAVRKDNAWQQLLDYDLRDATGQVSLPETLKLGLSAATGAITNNYEVRNLEVTLPATMDVKVTAPETATAGSSIGYSIRVENKGPNTVPDAKVTGKIPTEISGAAFGKIELHHQATAGTGTVAGGTYTQSLVLPVGGWAVIPLNGTIKTGVVGSITLDATVLSETRSLIGKYSDSATTKVTAPATADVPIGLRGPATADFGKQVSYTVTVENKGPGAVPEAKVTGTFPAQLTAAKSEKIELHGDATAGEGTIASGTFTQPLTLPKGGKAVIRVTGTIQQNYTGDLTVTAQTDTGKVTNTSPFKSASFTTKVGAPKIDVTIKEKSGFDQSWPPEAKGYVWSYLFELAASKNRIQQWQLSFDGLPAGSKFNPQYKEHWYTVVKDGSADGQVLIESPASGHSIEPGTPLQVRVQVLHHSKAESNDGTVYNLQGIALKEGKS</sequence>
<evidence type="ECO:0000259" key="1">
    <source>
        <dbReference type="Pfam" id="PF01345"/>
    </source>
</evidence>
<dbReference type="NCBIfam" id="TIGR01451">
    <property type="entry name" value="B_ant_repeat"/>
    <property type="match status" value="1"/>
</dbReference>
<dbReference type="SUPFAM" id="SSF49899">
    <property type="entry name" value="Concanavalin A-like lectins/glucanases"/>
    <property type="match status" value="1"/>
</dbReference>
<dbReference type="AlphaFoldDB" id="A0A7W7PN11"/>
<dbReference type="Gene3D" id="2.60.120.200">
    <property type="match status" value="1"/>
</dbReference>
<evidence type="ECO:0000313" key="2">
    <source>
        <dbReference type="EMBL" id="MBB4895939.1"/>
    </source>
</evidence>
<evidence type="ECO:0000313" key="3">
    <source>
        <dbReference type="Proteomes" id="UP000556084"/>
    </source>
</evidence>
<dbReference type="InterPro" id="IPR013783">
    <property type="entry name" value="Ig-like_fold"/>
</dbReference>
<dbReference type="InterPro" id="IPR047589">
    <property type="entry name" value="DUF11_rpt"/>
</dbReference>
<gene>
    <name evidence="2" type="ORF">FHS39_005021</name>
</gene>
<dbReference type="Proteomes" id="UP000556084">
    <property type="component" value="Unassembled WGS sequence"/>
</dbReference>
<dbReference type="InterPro" id="IPR001434">
    <property type="entry name" value="OmcB-like_DUF11"/>
</dbReference>
<protein>
    <submittedName>
        <fullName evidence="2">Putative repeat protein (TIGR01451 family)</fullName>
    </submittedName>
</protein>
<feature type="domain" description="DUF11" evidence="1">
    <location>
        <begin position="386"/>
        <end position="483"/>
    </location>
</feature>
<dbReference type="GO" id="GO:0005975">
    <property type="term" value="P:carbohydrate metabolic process"/>
    <property type="evidence" value="ECO:0007669"/>
    <property type="project" value="UniProtKB-ARBA"/>
</dbReference>
<organism evidence="2 3">
    <name type="scientific">Streptomyces olivoverticillatus</name>
    <dbReference type="NCBI Taxonomy" id="66427"/>
    <lineage>
        <taxon>Bacteria</taxon>
        <taxon>Bacillati</taxon>
        <taxon>Actinomycetota</taxon>
        <taxon>Actinomycetes</taxon>
        <taxon>Kitasatosporales</taxon>
        <taxon>Streptomycetaceae</taxon>
        <taxon>Streptomyces</taxon>
    </lineage>
</organism>
<name>A0A7W7PN11_9ACTN</name>
<dbReference type="RefSeq" id="WP_184351733.1">
    <property type="nucleotide sequence ID" value="NZ_JACHJH010000011.1"/>
</dbReference>
<reference evidence="2 3" key="1">
    <citation type="submission" date="2020-08" db="EMBL/GenBank/DDBJ databases">
        <title>Genomic Encyclopedia of Type Strains, Phase III (KMG-III): the genomes of soil and plant-associated and newly described type strains.</title>
        <authorList>
            <person name="Whitman W."/>
        </authorList>
    </citation>
    <scope>NUCLEOTIDE SEQUENCE [LARGE SCALE GENOMIC DNA]</scope>
    <source>
        <strain evidence="2 3">CECT 3266</strain>
    </source>
</reference>
<comment type="caution">
    <text evidence="2">The sequence shown here is derived from an EMBL/GenBank/DDBJ whole genome shotgun (WGS) entry which is preliminary data.</text>
</comment>
<dbReference type="InterPro" id="IPR013320">
    <property type="entry name" value="ConA-like_dom_sf"/>
</dbReference>
<keyword evidence="3" id="KW-1185">Reference proteome</keyword>
<dbReference type="Gene3D" id="2.60.40.10">
    <property type="entry name" value="Immunoglobulins"/>
    <property type="match status" value="1"/>
</dbReference>
<accession>A0A7W7PN11</accession>